<keyword evidence="1" id="KW-0812">Transmembrane</keyword>
<comment type="caution">
    <text evidence="2">The sequence shown here is derived from an EMBL/GenBank/DDBJ whole genome shotgun (WGS) entry which is preliminary data.</text>
</comment>
<reference evidence="2 3" key="1">
    <citation type="journal article" date="2013" name="Genome Announc.">
        <title>Genome Sequences of Three hpAfrica2 Strains of Helicobacter pylori.</title>
        <authorList>
            <person name="Duncan S.S."/>
            <person name="Bertoli M.T."/>
            <person name="Kersulyte D."/>
            <person name="Valk P.L."/>
            <person name="Tamma S."/>
            <person name="Segal I."/>
            <person name="McClain M.S."/>
            <person name="Cover T.L."/>
            <person name="Berg D.E."/>
        </authorList>
    </citation>
    <scope>NUCLEOTIDE SEQUENCE [LARGE SCALE GENOMIC DNA]</scope>
    <source>
        <strain evidence="2 3">SouthAfrica50</strain>
    </source>
</reference>
<protein>
    <submittedName>
        <fullName evidence="2">Uncharacterized protein</fullName>
    </submittedName>
</protein>
<dbReference type="AlphaFoldDB" id="T2SCA2"/>
<accession>T2SCA2</accession>
<gene>
    <name evidence="2" type="ORF">HPSA50_1416</name>
</gene>
<name>T2SCA2_HELPX</name>
<keyword evidence="1" id="KW-0472">Membrane</keyword>
<dbReference type="EMBL" id="AVNI01000002">
    <property type="protein sequence ID" value="EQD89094.1"/>
    <property type="molecule type" value="Genomic_DNA"/>
</dbReference>
<feature type="transmembrane region" description="Helical" evidence="1">
    <location>
        <begin position="22"/>
        <end position="43"/>
    </location>
</feature>
<sequence>MHVHFKTPLSVFDILFTPLKQILIFIKKIFYFIFVIIEAIFIFKEVSHGTSRDNAKTRRA</sequence>
<proteinExistence type="predicted"/>
<keyword evidence="1" id="KW-1133">Transmembrane helix</keyword>
<evidence type="ECO:0000313" key="3">
    <source>
        <dbReference type="Proteomes" id="UP000015816"/>
    </source>
</evidence>
<evidence type="ECO:0000256" key="1">
    <source>
        <dbReference type="SAM" id="Phobius"/>
    </source>
</evidence>
<dbReference type="Proteomes" id="UP000015816">
    <property type="component" value="Unassembled WGS sequence"/>
</dbReference>
<organism evidence="2 3">
    <name type="scientific">Helicobacter pylori SouthAfrica50</name>
    <dbReference type="NCBI Taxonomy" id="1352357"/>
    <lineage>
        <taxon>Bacteria</taxon>
        <taxon>Pseudomonadati</taxon>
        <taxon>Campylobacterota</taxon>
        <taxon>Epsilonproteobacteria</taxon>
        <taxon>Campylobacterales</taxon>
        <taxon>Helicobacteraceae</taxon>
        <taxon>Helicobacter</taxon>
    </lineage>
</organism>
<evidence type="ECO:0000313" key="2">
    <source>
        <dbReference type="EMBL" id="EQD89094.1"/>
    </source>
</evidence>